<reference evidence="1" key="1">
    <citation type="submission" date="2024-12" db="EMBL/GenBank/DDBJ databases">
        <authorList>
            <person name="Wu N."/>
        </authorList>
    </citation>
    <scope>NUCLEOTIDE SEQUENCE</scope>
    <source>
        <strain evidence="1">P15</strain>
    </source>
</reference>
<evidence type="ECO:0000313" key="1">
    <source>
        <dbReference type="EMBL" id="MFM9327154.1"/>
    </source>
</evidence>
<protein>
    <submittedName>
        <fullName evidence="1">YlxM family DNA-binding protein</fullName>
    </submittedName>
</protein>
<dbReference type="EMBL" id="JBJURJ010000001">
    <property type="protein sequence ID" value="MFM9327154.1"/>
    <property type="molecule type" value="Genomic_DNA"/>
</dbReference>
<proteinExistence type="predicted"/>
<keyword evidence="2" id="KW-1185">Reference proteome</keyword>
<sequence>MLERTNRVNTLFDFYGALLTDKQQSILSLYYQDNFSLGEIAADFEVSRQAVYEHLKRAEQSLEDYEGKLRLAEQFARKSQAASELEALIKRRQGEDSRRMLELLSRLLTIEVKDDTP</sequence>
<gene>
    <name evidence="1" type="primary">ylxM</name>
    <name evidence="1" type="ORF">ACI1P1_02470</name>
</gene>
<comment type="caution">
    <text evidence="1">The sequence shown here is derived from an EMBL/GenBank/DDBJ whole genome shotgun (WGS) entry which is preliminary data.</text>
</comment>
<keyword evidence="1" id="KW-0238">DNA-binding</keyword>
<accession>A0ACC7NR44</accession>
<dbReference type="Proteomes" id="UP001631969">
    <property type="component" value="Unassembled WGS sequence"/>
</dbReference>
<evidence type="ECO:0000313" key="2">
    <source>
        <dbReference type="Proteomes" id="UP001631969"/>
    </source>
</evidence>
<organism evidence="1 2">
    <name type="scientific">Paenibacillus mesotrionivorans</name>
    <dbReference type="NCBI Taxonomy" id="3160968"/>
    <lineage>
        <taxon>Bacteria</taxon>
        <taxon>Bacillati</taxon>
        <taxon>Bacillota</taxon>
        <taxon>Bacilli</taxon>
        <taxon>Bacillales</taxon>
        <taxon>Paenibacillaceae</taxon>
        <taxon>Paenibacillus</taxon>
    </lineage>
</organism>
<name>A0ACC7NR44_9BACL</name>